<dbReference type="PANTHER" id="PTHR34220">
    <property type="entry name" value="SENSOR HISTIDINE KINASE YPDA"/>
    <property type="match status" value="1"/>
</dbReference>
<dbReference type="PANTHER" id="PTHR34220:SF7">
    <property type="entry name" value="SENSOR HISTIDINE KINASE YPDA"/>
    <property type="match status" value="1"/>
</dbReference>
<reference evidence="4" key="1">
    <citation type="journal article" date="2019" name="Int. J. Syst. Evol. Microbiol.">
        <title>The Global Catalogue of Microorganisms (GCM) 10K type strain sequencing project: providing services to taxonomists for standard genome sequencing and annotation.</title>
        <authorList>
            <consortium name="The Broad Institute Genomics Platform"/>
            <consortium name="The Broad Institute Genome Sequencing Center for Infectious Disease"/>
            <person name="Wu L."/>
            <person name="Ma J."/>
        </authorList>
    </citation>
    <scope>NUCLEOTIDE SEQUENCE [LARGE SCALE GENOMIC DNA]</scope>
    <source>
        <strain evidence="4">CCUG 49679</strain>
    </source>
</reference>
<comment type="caution">
    <text evidence="3">The sequence shown here is derived from an EMBL/GenBank/DDBJ whole genome shotgun (WGS) entry which is preliminary data.</text>
</comment>
<feature type="transmembrane region" description="Helical" evidence="1">
    <location>
        <begin position="68"/>
        <end position="91"/>
    </location>
</feature>
<keyword evidence="1" id="KW-0472">Membrane</keyword>
<dbReference type="Proteomes" id="UP001596287">
    <property type="component" value="Unassembled WGS sequence"/>
</dbReference>
<sequence>MKAFKKLALLSALPTLFIGITSLIIAGSFADFSVKIVSLTIGFFVLIALNYVYIFEKIQAKENKIVKSISMTALSTFISISLFGILIQIIFLNEFLIQTPLFQGLLGIVILILEFGFVSIYRNRNSKNVLDFKEKPLFYLVIILTVSSIETFFLSLFSVELINLVDFTQFCFDNFFIPTLQVTSVSMLCLYILSQIKFTKRNIFISIVVASIVAYLTIYAIGSAEFRRHIVIIRFFTIGLSSTILCATIILYRNRQKESIRKINALSISNSRKDFEYLQLKNQVNPHFLFNNLNTLISFIEIEPKKAIEFGHHLSNVYRHYLKNETEDFVLLSVELQFIKDYLEIYKAKFESGFSFEIKNDATQNLYILSFSLQEIIDNIFKHNILDEEKPIEIRIASEENYLKITNSLNPQDKVISTNKGLQNINNRNKILINKEIIISKTESSFEIKIPTLKLEN</sequence>
<dbReference type="EMBL" id="JBHSQB010000005">
    <property type="protein sequence ID" value="MFC6096227.1"/>
    <property type="molecule type" value="Genomic_DNA"/>
</dbReference>
<evidence type="ECO:0000259" key="2">
    <source>
        <dbReference type="Pfam" id="PF06580"/>
    </source>
</evidence>
<accession>A0ABW1PMY3</accession>
<evidence type="ECO:0000256" key="1">
    <source>
        <dbReference type="SAM" id="Phobius"/>
    </source>
</evidence>
<feature type="transmembrane region" description="Helical" evidence="1">
    <location>
        <begin position="137"/>
        <end position="155"/>
    </location>
</feature>
<dbReference type="InterPro" id="IPR010559">
    <property type="entry name" value="Sig_transdc_His_kin_internal"/>
</dbReference>
<feature type="transmembrane region" description="Helical" evidence="1">
    <location>
        <begin position="36"/>
        <end position="56"/>
    </location>
</feature>
<keyword evidence="4" id="KW-1185">Reference proteome</keyword>
<dbReference type="GO" id="GO:0004673">
    <property type="term" value="F:protein histidine kinase activity"/>
    <property type="evidence" value="ECO:0007669"/>
    <property type="project" value="UniProtKB-EC"/>
</dbReference>
<evidence type="ECO:0000313" key="4">
    <source>
        <dbReference type="Proteomes" id="UP001596287"/>
    </source>
</evidence>
<keyword evidence="3" id="KW-0808">Transferase</keyword>
<feature type="transmembrane region" description="Helical" evidence="1">
    <location>
        <begin position="97"/>
        <end position="117"/>
    </location>
</feature>
<gene>
    <name evidence="3" type="ORF">ACFPVY_06170</name>
</gene>
<feature type="transmembrane region" description="Helical" evidence="1">
    <location>
        <begin position="230"/>
        <end position="252"/>
    </location>
</feature>
<organism evidence="3 4">
    <name type="scientific">Flavobacterium qiangtangense</name>
    <dbReference type="NCBI Taxonomy" id="1442595"/>
    <lineage>
        <taxon>Bacteria</taxon>
        <taxon>Pseudomonadati</taxon>
        <taxon>Bacteroidota</taxon>
        <taxon>Flavobacteriia</taxon>
        <taxon>Flavobacteriales</taxon>
        <taxon>Flavobacteriaceae</taxon>
        <taxon>Flavobacterium</taxon>
    </lineage>
</organism>
<feature type="transmembrane region" description="Helical" evidence="1">
    <location>
        <begin position="175"/>
        <end position="194"/>
    </location>
</feature>
<keyword evidence="3" id="KW-0418">Kinase</keyword>
<dbReference type="InterPro" id="IPR050640">
    <property type="entry name" value="Bact_2-comp_sensor_kinase"/>
</dbReference>
<feature type="transmembrane region" description="Helical" evidence="1">
    <location>
        <begin position="203"/>
        <end position="224"/>
    </location>
</feature>
<protein>
    <submittedName>
        <fullName evidence="3">Sensor histidine kinase</fullName>
        <ecNumber evidence="3">2.7.13.3</ecNumber>
    </submittedName>
</protein>
<dbReference type="Pfam" id="PF06580">
    <property type="entry name" value="His_kinase"/>
    <property type="match status" value="1"/>
</dbReference>
<keyword evidence="1" id="KW-1133">Transmembrane helix</keyword>
<feature type="domain" description="Signal transduction histidine kinase internal region" evidence="2">
    <location>
        <begin position="276"/>
        <end position="352"/>
    </location>
</feature>
<proteinExistence type="predicted"/>
<keyword evidence="1" id="KW-0812">Transmembrane</keyword>
<name>A0ABW1PMY3_9FLAO</name>
<dbReference type="RefSeq" id="WP_379791097.1">
    <property type="nucleotide sequence ID" value="NZ_JBHSQB010000005.1"/>
</dbReference>
<dbReference type="EC" id="2.7.13.3" evidence="3"/>
<evidence type="ECO:0000313" key="3">
    <source>
        <dbReference type="EMBL" id="MFC6096227.1"/>
    </source>
</evidence>